<dbReference type="Proteomes" id="UP000283509">
    <property type="component" value="Unassembled WGS sequence"/>
</dbReference>
<evidence type="ECO:0000313" key="3">
    <source>
        <dbReference type="Proteomes" id="UP000283509"/>
    </source>
</evidence>
<protein>
    <submittedName>
        <fullName evidence="2">Uncharacterized protein</fullName>
    </submittedName>
</protein>
<dbReference type="AlphaFoldDB" id="A0A423T2R0"/>
<gene>
    <name evidence="2" type="ORF">C7M84_010901</name>
</gene>
<evidence type="ECO:0000256" key="1">
    <source>
        <dbReference type="SAM" id="Phobius"/>
    </source>
</evidence>
<sequence length="207" mass="22713">MTEAANMEDTVRDLYDAPAEQQARFFLNYDKSAAFNTSVAFTIPLFSFTLPGAGDTSAAGMDLQSFGALAFIALFLLGGLAVSIYTTTQGGVSKRDLSDDASYQESLLTTLVTESLAGLPNVIDTRSCAQLAVCGAYSEPERYGLLAWPIKFLVSDDETKPEDELSAYQKAARVGSQTEDDCQYEYPCLVQPLELLLYVYDYWYGEE</sequence>
<keyword evidence="1" id="KW-0472">Membrane</keyword>
<feature type="transmembrane region" description="Helical" evidence="1">
    <location>
        <begin position="66"/>
        <end position="85"/>
    </location>
</feature>
<accession>A0A423T2R0</accession>
<comment type="caution">
    <text evidence="2">The sequence shown here is derived from an EMBL/GenBank/DDBJ whole genome shotgun (WGS) entry which is preliminary data.</text>
</comment>
<dbReference type="OrthoDB" id="6348902at2759"/>
<dbReference type="EMBL" id="QCYY01002382">
    <property type="protein sequence ID" value="ROT70799.1"/>
    <property type="molecule type" value="Genomic_DNA"/>
</dbReference>
<organism evidence="2 3">
    <name type="scientific">Penaeus vannamei</name>
    <name type="common">Whiteleg shrimp</name>
    <name type="synonym">Litopenaeus vannamei</name>
    <dbReference type="NCBI Taxonomy" id="6689"/>
    <lineage>
        <taxon>Eukaryota</taxon>
        <taxon>Metazoa</taxon>
        <taxon>Ecdysozoa</taxon>
        <taxon>Arthropoda</taxon>
        <taxon>Crustacea</taxon>
        <taxon>Multicrustacea</taxon>
        <taxon>Malacostraca</taxon>
        <taxon>Eumalacostraca</taxon>
        <taxon>Eucarida</taxon>
        <taxon>Decapoda</taxon>
        <taxon>Dendrobranchiata</taxon>
        <taxon>Penaeoidea</taxon>
        <taxon>Penaeidae</taxon>
        <taxon>Penaeus</taxon>
    </lineage>
</organism>
<evidence type="ECO:0000313" key="2">
    <source>
        <dbReference type="EMBL" id="ROT70799.1"/>
    </source>
</evidence>
<feature type="transmembrane region" description="Helical" evidence="1">
    <location>
        <begin position="33"/>
        <end position="54"/>
    </location>
</feature>
<keyword evidence="3" id="KW-1185">Reference proteome</keyword>
<name>A0A423T2R0_PENVA</name>
<proteinExistence type="predicted"/>
<reference evidence="2 3" key="2">
    <citation type="submission" date="2019-01" db="EMBL/GenBank/DDBJ databases">
        <title>The decoding of complex shrimp genome reveals the adaptation for benthos swimmer, frequently molting mechanism and breeding impact on genome.</title>
        <authorList>
            <person name="Sun Y."/>
            <person name="Gao Y."/>
            <person name="Yu Y."/>
        </authorList>
    </citation>
    <scope>NUCLEOTIDE SEQUENCE [LARGE SCALE GENOMIC DNA]</scope>
    <source>
        <tissue evidence="2">Muscle</tissue>
    </source>
</reference>
<keyword evidence="1" id="KW-1133">Transmembrane helix</keyword>
<reference evidence="2 3" key="1">
    <citation type="submission" date="2018-04" db="EMBL/GenBank/DDBJ databases">
        <authorList>
            <person name="Zhang X."/>
            <person name="Yuan J."/>
            <person name="Li F."/>
            <person name="Xiang J."/>
        </authorList>
    </citation>
    <scope>NUCLEOTIDE SEQUENCE [LARGE SCALE GENOMIC DNA]</scope>
    <source>
        <tissue evidence="2">Muscle</tissue>
    </source>
</reference>
<keyword evidence="1" id="KW-0812">Transmembrane</keyword>